<evidence type="ECO:0000256" key="2">
    <source>
        <dbReference type="ARBA" id="ARBA00022946"/>
    </source>
</evidence>
<keyword evidence="3 8" id="KW-0689">Ribosomal protein</keyword>
<accession>A0A6C1DMZ5</accession>
<keyword evidence="5" id="KW-0687">Ribonucleoprotein</keyword>
<dbReference type="GO" id="GO:0005762">
    <property type="term" value="C:mitochondrial large ribosomal subunit"/>
    <property type="evidence" value="ECO:0007669"/>
    <property type="project" value="TreeGrafter"/>
</dbReference>
<dbReference type="Proteomes" id="UP000501346">
    <property type="component" value="Chromosome ScII"/>
</dbReference>
<evidence type="ECO:0000256" key="6">
    <source>
        <dbReference type="ARBA" id="ARBA00033752"/>
    </source>
</evidence>
<evidence type="ECO:0000256" key="3">
    <source>
        <dbReference type="ARBA" id="ARBA00022980"/>
    </source>
</evidence>
<name>A0A6C1DMZ5_SACPS</name>
<dbReference type="InterPro" id="IPR013870">
    <property type="entry name" value="Ribosomal_mL54"/>
</dbReference>
<organism evidence="8 9">
    <name type="scientific">Saccharomyces pastorianus</name>
    <name type="common">Lager yeast</name>
    <name type="synonym">Saccharomyces cerevisiae x Saccharomyces eubayanus</name>
    <dbReference type="NCBI Taxonomy" id="27292"/>
    <lineage>
        <taxon>Eukaryota</taxon>
        <taxon>Fungi</taxon>
        <taxon>Dikarya</taxon>
        <taxon>Ascomycota</taxon>
        <taxon>Saccharomycotina</taxon>
        <taxon>Saccharomycetes</taxon>
        <taxon>Saccharomycetales</taxon>
        <taxon>Saccharomycetaceae</taxon>
        <taxon>Saccharomyces</taxon>
    </lineage>
</organism>
<evidence type="ECO:0000256" key="4">
    <source>
        <dbReference type="ARBA" id="ARBA00023128"/>
    </source>
</evidence>
<dbReference type="PANTHER" id="PTHR28595:SF1">
    <property type="entry name" value="LARGE RIBOSOMAL SUBUNIT PROTEIN ML54"/>
    <property type="match status" value="1"/>
</dbReference>
<keyword evidence="4" id="KW-0496">Mitochondrion</keyword>
<dbReference type="AlphaFoldDB" id="A0A6C1DMZ5"/>
<gene>
    <name evidence="8" type="primary">MRPL37_1</name>
    <name evidence="8" type="ORF">GRS66_000460</name>
</gene>
<sequence length="105" mass="11935">MLARSLGYRLISTSRVLYNKPTVKSVVSSCPAGTSLNLNIWKSGKDAVALEDKEYPNWLWSVLDSDHVVEHAAEDPEGQALLKRRKNIRKANRQRIKQNNFLSQL</sequence>
<evidence type="ECO:0000256" key="1">
    <source>
        <dbReference type="ARBA" id="ARBA00004173"/>
    </source>
</evidence>
<evidence type="ECO:0000256" key="7">
    <source>
        <dbReference type="ARBA" id="ARBA00035179"/>
    </source>
</evidence>
<dbReference type="EMBL" id="CP048984">
    <property type="protein sequence ID" value="QID78255.1"/>
    <property type="molecule type" value="Genomic_DNA"/>
</dbReference>
<reference evidence="8 9" key="1">
    <citation type="journal article" date="2019" name="BMC Genomics">
        <title>Chromosome level assembly and comparative genome analysis confirm lager-brewing yeasts originated from a single hybridization.</title>
        <authorList>
            <person name="Salazar A.N."/>
            <person name="Gorter de Vries A.R."/>
            <person name="van den Broek M."/>
            <person name="Brouwers N."/>
            <person name="de la Torre Cortes P."/>
            <person name="Kuijpers N.G.A."/>
            <person name="Daran J.G."/>
            <person name="Abeel T."/>
        </authorList>
    </citation>
    <scope>NUCLEOTIDE SEQUENCE [LARGE SCALE GENOMIC DNA]</scope>
    <source>
        <strain evidence="8 9">CBS 1483</strain>
    </source>
</reference>
<dbReference type="OrthoDB" id="10252718at2759"/>
<dbReference type="PANTHER" id="PTHR28595">
    <property type="entry name" value="39S RIBOSOMAL PROTEIN L54, MITOCHONDRIAL"/>
    <property type="match status" value="1"/>
</dbReference>
<dbReference type="GO" id="GO:0003735">
    <property type="term" value="F:structural constituent of ribosome"/>
    <property type="evidence" value="ECO:0007669"/>
    <property type="project" value="TreeGrafter"/>
</dbReference>
<comment type="subcellular location">
    <subcellularLocation>
        <location evidence="1">Mitochondrion</location>
    </subcellularLocation>
</comment>
<protein>
    <recommendedName>
        <fullName evidence="7">Large ribosomal subunit protein mL54</fullName>
    </recommendedName>
</protein>
<keyword evidence="9" id="KW-1185">Reference proteome</keyword>
<comment type="similarity">
    <text evidence="6">Belongs to the mitochondrion-specific ribosomal protein mL54 family.</text>
</comment>
<keyword evidence="2" id="KW-0809">Transit peptide</keyword>
<dbReference type="Pfam" id="PF08561">
    <property type="entry name" value="Ribosomal_L37"/>
    <property type="match status" value="1"/>
</dbReference>
<evidence type="ECO:0000313" key="9">
    <source>
        <dbReference type="Proteomes" id="UP000501346"/>
    </source>
</evidence>
<proteinExistence type="inferred from homology"/>
<evidence type="ECO:0000256" key="5">
    <source>
        <dbReference type="ARBA" id="ARBA00023274"/>
    </source>
</evidence>
<evidence type="ECO:0000313" key="8">
    <source>
        <dbReference type="EMBL" id="QID78255.1"/>
    </source>
</evidence>